<comment type="caution">
    <text evidence="1">The sequence shown here is derived from an EMBL/GenBank/DDBJ whole genome shotgun (WGS) entry which is preliminary data.</text>
</comment>
<reference evidence="1 2" key="1">
    <citation type="submission" date="2024-01" db="EMBL/GenBank/DDBJ databases">
        <title>Genome assemblies of Stephania.</title>
        <authorList>
            <person name="Yang L."/>
        </authorList>
    </citation>
    <scope>NUCLEOTIDE SEQUENCE [LARGE SCALE GENOMIC DNA]</scope>
    <source>
        <strain evidence="1">JXDWG</strain>
        <tissue evidence="1">Leaf</tissue>
    </source>
</reference>
<evidence type="ECO:0000313" key="2">
    <source>
        <dbReference type="Proteomes" id="UP001419268"/>
    </source>
</evidence>
<evidence type="ECO:0000313" key="1">
    <source>
        <dbReference type="EMBL" id="KAK9140361.1"/>
    </source>
</evidence>
<organism evidence="1 2">
    <name type="scientific">Stephania cephalantha</name>
    <dbReference type="NCBI Taxonomy" id="152367"/>
    <lineage>
        <taxon>Eukaryota</taxon>
        <taxon>Viridiplantae</taxon>
        <taxon>Streptophyta</taxon>
        <taxon>Embryophyta</taxon>
        <taxon>Tracheophyta</taxon>
        <taxon>Spermatophyta</taxon>
        <taxon>Magnoliopsida</taxon>
        <taxon>Ranunculales</taxon>
        <taxon>Menispermaceae</taxon>
        <taxon>Menispermoideae</taxon>
        <taxon>Cissampelideae</taxon>
        <taxon>Stephania</taxon>
    </lineage>
</organism>
<protein>
    <submittedName>
        <fullName evidence="1">Uncharacterized protein</fullName>
    </submittedName>
</protein>
<keyword evidence="2" id="KW-1185">Reference proteome</keyword>
<dbReference type="AlphaFoldDB" id="A0AAP0JU92"/>
<gene>
    <name evidence="1" type="ORF">Scep_010042</name>
</gene>
<sequence>MNRGLSHCSSSPSSSSSLFFIISPIHHLHWFSLSPLISDLVFPLLSLCDRIE</sequence>
<dbReference type="Proteomes" id="UP001419268">
    <property type="component" value="Unassembled WGS sequence"/>
</dbReference>
<proteinExistence type="predicted"/>
<dbReference type="EMBL" id="JBBNAG010000004">
    <property type="protein sequence ID" value="KAK9140361.1"/>
    <property type="molecule type" value="Genomic_DNA"/>
</dbReference>
<accession>A0AAP0JU92</accession>
<name>A0AAP0JU92_9MAGN</name>